<keyword evidence="4" id="KW-1185">Reference proteome</keyword>
<dbReference type="GO" id="GO:0005524">
    <property type="term" value="F:ATP binding"/>
    <property type="evidence" value="ECO:0007669"/>
    <property type="project" value="UniProtKB-UniRule"/>
</dbReference>
<dbReference type="STRING" id="299467.A0A443SGJ6"/>
<evidence type="ECO:0000256" key="1">
    <source>
        <dbReference type="PROSITE-ProRule" id="PRU10141"/>
    </source>
</evidence>
<gene>
    <name evidence="3" type="ORF">B4U80_12953</name>
</gene>
<evidence type="ECO:0000313" key="3">
    <source>
        <dbReference type="EMBL" id="RWS26654.1"/>
    </source>
</evidence>
<dbReference type="GO" id="GO:0006914">
    <property type="term" value="P:autophagy"/>
    <property type="evidence" value="ECO:0007669"/>
    <property type="project" value="UniProtKB-ARBA"/>
</dbReference>
<name>A0A443SGJ6_9ACAR</name>
<dbReference type="InterPro" id="IPR011009">
    <property type="entry name" value="Kinase-like_dom_sf"/>
</dbReference>
<dbReference type="InterPro" id="IPR000719">
    <property type="entry name" value="Prot_kinase_dom"/>
</dbReference>
<dbReference type="VEuPathDB" id="VectorBase:LDEU005385"/>
<keyword evidence="1" id="KW-0067">ATP-binding</keyword>
<dbReference type="GO" id="GO:0004674">
    <property type="term" value="F:protein serine/threonine kinase activity"/>
    <property type="evidence" value="ECO:0007669"/>
    <property type="project" value="InterPro"/>
</dbReference>
<feature type="binding site" evidence="1">
    <location>
        <position position="112"/>
    </location>
    <ligand>
        <name>ATP</name>
        <dbReference type="ChEBI" id="CHEBI:30616"/>
    </ligand>
</feature>
<keyword evidence="1" id="KW-0547">Nucleotide-binding</keyword>
<dbReference type="Gene3D" id="3.30.200.20">
    <property type="entry name" value="Phosphorylase Kinase, domain 1"/>
    <property type="match status" value="1"/>
</dbReference>
<dbReference type="OrthoDB" id="6510901at2759"/>
<dbReference type="Pfam" id="PF00069">
    <property type="entry name" value="Pkinase"/>
    <property type="match status" value="1"/>
</dbReference>
<feature type="domain" description="Protein kinase" evidence="2">
    <location>
        <begin position="84"/>
        <end position="353"/>
    </location>
</feature>
<organism evidence="3 4">
    <name type="scientific">Leptotrombidium deliense</name>
    <dbReference type="NCBI Taxonomy" id="299467"/>
    <lineage>
        <taxon>Eukaryota</taxon>
        <taxon>Metazoa</taxon>
        <taxon>Ecdysozoa</taxon>
        <taxon>Arthropoda</taxon>
        <taxon>Chelicerata</taxon>
        <taxon>Arachnida</taxon>
        <taxon>Acari</taxon>
        <taxon>Acariformes</taxon>
        <taxon>Trombidiformes</taxon>
        <taxon>Prostigmata</taxon>
        <taxon>Anystina</taxon>
        <taxon>Parasitengona</taxon>
        <taxon>Trombiculoidea</taxon>
        <taxon>Trombiculidae</taxon>
        <taxon>Leptotrombidium</taxon>
    </lineage>
</organism>
<dbReference type="InterPro" id="IPR045269">
    <property type="entry name" value="Atg1-like"/>
</dbReference>
<dbReference type="GO" id="GO:0010506">
    <property type="term" value="P:regulation of autophagy"/>
    <property type="evidence" value="ECO:0007669"/>
    <property type="project" value="InterPro"/>
</dbReference>
<dbReference type="PANTHER" id="PTHR24348:SF68">
    <property type="entry name" value="SERINE_THREONINE-PROTEIN KINASE ATG1C"/>
    <property type="match status" value="1"/>
</dbReference>
<keyword evidence="3" id="KW-0418">Kinase</keyword>
<dbReference type="PROSITE" id="PS00107">
    <property type="entry name" value="PROTEIN_KINASE_ATP"/>
    <property type="match status" value="1"/>
</dbReference>
<keyword evidence="3" id="KW-0808">Transferase</keyword>
<dbReference type="PANTHER" id="PTHR24348">
    <property type="entry name" value="SERINE/THREONINE-PROTEIN KINASE UNC-51-RELATED"/>
    <property type="match status" value="1"/>
</dbReference>
<dbReference type="Gene3D" id="1.10.510.10">
    <property type="entry name" value="Transferase(Phosphotransferase) domain 1"/>
    <property type="match status" value="1"/>
</dbReference>
<proteinExistence type="predicted"/>
<dbReference type="EMBL" id="NCKV01002585">
    <property type="protein sequence ID" value="RWS26654.1"/>
    <property type="molecule type" value="Genomic_DNA"/>
</dbReference>
<accession>A0A443SGJ6</accession>
<dbReference type="PIRSF" id="PIRSF000654">
    <property type="entry name" value="Integrin-linked_kinase"/>
    <property type="match status" value="1"/>
</dbReference>
<protein>
    <submittedName>
        <fullName evidence="3">Putative serine/threonine kinase-like protein</fullName>
    </submittedName>
</protein>
<dbReference type="InterPro" id="IPR017441">
    <property type="entry name" value="Protein_kinase_ATP_BS"/>
</dbReference>
<evidence type="ECO:0000313" key="4">
    <source>
        <dbReference type="Proteomes" id="UP000288716"/>
    </source>
</evidence>
<dbReference type="SUPFAM" id="SSF56112">
    <property type="entry name" value="Protein kinase-like (PK-like)"/>
    <property type="match status" value="1"/>
</dbReference>
<reference evidence="3 4" key="1">
    <citation type="journal article" date="2018" name="Gigascience">
        <title>Genomes of trombidid mites reveal novel predicted allergens and laterally-transferred genes associated with secondary metabolism.</title>
        <authorList>
            <person name="Dong X."/>
            <person name="Chaisiri K."/>
            <person name="Xia D."/>
            <person name="Armstrong S.D."/>
            <person name="Fang Y."/>
            <person name="Donnelly M.J."/>
            <person name="Kadowaki T."/>
            <person name="McGarry J.W."/>
            <person name="Darby A.C."/>
            <person name="Makepeace B.L."/>
        </authorList>
    </citation>
    <scope>NUCLEOTIDE SEQUENCE [LARGE SCALE GENOMIC DNA]</scope>
    <source>
        <strain evidence="3">UoL-UT</strain>
    </source>
</reference>
<dbReference type="PROSITE" id="PS50011">
    <property type="entry name" value="PROTEIN_KINASE_DOM"/>
    <property type="match status" value="1"/>
</dbReference>
<evidence type="ECO:0000259" key="2">
    <source>
        <dbReference type="PROSITE" id="PS50011"/>
    </source>
</evidence>
<dbReference type="GO" id="GO:0005737">
    <property type="term" value="C:cytoplasm"/>
    <property type="evidence" value="ECO:0007669"/>
    <property type="project" value="TreeGrafter"/>
</dbReference>
<dbReference type="AlphaFoldDB" id="A0A443SGJ6"/>
<sequence length="360" mass="40655">MPKAEKVTTFTNVVCTVAETELKAQIEMVDKSLTQSQNNRKTLQEDMRKEVGPKWQKFVGEVSKCPGPDVVQWEEVIEEKGFKADRSLSLGNGKFGAAYQGKSKCGKDIAIKMVSFKTFQTSHGIKDWDRQMKILLSFKHPKLNSIIKAFTVANTSKIYFITIFAPKRSVQYIVDSTKRPIQTELAKMWTRDIAEAVAYLHSNGIAHRKINPRKVLVKDMSTNAKLAVPEGFVDLFNPQEPNTPAFKKAHKAIESPYSAYEALFGGSYDASCADIWSIGAVLYFMLTKKAPFVYTRKQDKMKEEINKQRWQFAGTSDKGPKLDKDAKGFLAEIFQMEPSQRPTAVELVTRPYLQFGDIPA</sequence>
<comment type="caution">
    <text evidence="3">The sequence shown here is derived from an EMBL/GenBank/DDBJ whole genome shotgun (WGS) entry which is preliminary data.</text>
</comment>
<dbReference type="Proteomes" id="UP000288716">
    <property type="component" value="Unassembled WGS sequence"/>
</dbReference>